<evidence type="ECO:0000313" key="3">
    <source>
        <dbReference type="EMBL" id="HIR89190.1"/>
    </source>
</evidence>
<sequence>MLQESNRVELKESLNDKLEKEIVAFLNNHEGGVLYIGVDDAGNPIQLPDLDSLQLKIADRIKNNILPLTLGLFDIVTEVIDGISVTKIIISSGLEKPYYIKNKGMSPNGCFMRLGTSTQPMPTALIDELYSKRIHTTLRNILAPRQDLTFAQLKIYYQERGLELNNRFAQSLELLTTNGQYNYIAYLLADENGVSIKVAKYAGIDKVDLIENEEYGYCSLIKATNQVLEKMKIENVTKAKVTSTKRMEKNLVEPVPLREALINAIVHNDFSREIPPVFEIFSDRMEFTSYGGLISGQSREDFFSCSSMPRNRELMRVFKDVGLVEQLGSGMSRILKYYDKDIFTISDHFIKVVFPFSDKNTIDGMEKDTNQVESGVINGTINVDGIINGTINGTINDIDEEKKVIVANMVENPHVTIKAMSSYTGYSVRKVNRIIKELKELGIVERKGANKTGYWEIKK</sequence>
<organism evidence="3 4">
    <name type="scientific">Candidatus Fimimorpha faecalis</name>
    <dbReference type="NCBI Taxonomy" id="2840824"/>
    <lineage>
        <taxon>Bacteria</taxon>
        <taxon>Bacillati</taxon>
        <taxon>Bacillota</taxon>
        <taxon>Clostridia</taxon>
        <taxon>Eubacteriales</taxon>
        <taxon>Candidatus Fimimorpha</taxon>
    </lineage>
</organism>
<dbReference type="PANTHER" id="PTHR30595">
    <property type="entry name" value="GLPR-RELATED TRANSCRIPTIONAL REPRESSOR"/>
    <property type="match status" value="1"/>
</dbReference>
<dbReference type="Pfam" id="PF13749">
    <property type="entry name" value="HATPase_c_4"/>
    <property type="match status" value="1"/>
</dbReference>
<keyword evidence="1" id="KW-0175">Coiled coil</keyword>
<proteinExistence type="predicted"/>
<dbReference type="AlphaFoldDB" id="A0A9D1JDU6"/>
<dbReference type="InterPro" id="IPR036390">
    <property type="entry name" value="WH_DNA-bd_sf"/>
</dbReference>
<evidence type="ECO:0000313" key="4">
    <source>
        <dbReference type="Proteomes" id="UP000824201"/>
    </source>
</evidence>
<protein>
    <submittedName>
        <fullName evidence="3">DNA binding domain-containing protein</fullName>
    </submittedName>
</protein>
<feature type="domain" description="Schlafen AlbA-2" evidence="2">
    <location>
        <begin position="4"/>
        <end position="121"/>
    </location>
</feature>
<dbReference type="Gene3D" id="1.10.10.10">
    <property type="entry name" value="Winged helix-like DNA-binding domain superfamily/Winged helix DNA-binding domain"/>
    <property type="match status" value="1"/>
</dbReference>
<dbReference type="Gene3D" id="3.30.950.30">
    <property type="entry name" value="Schlafen, AAA domain"/>
    <property type="match status" value="1"/>
</dbReference>
<dbReference type="Gene3D" id="3.30.565.60">
    <property type="match status" value="1"/>
</dbReference>
<dbReference type="InterPro" id="IPR007421">
    <property type="entry name" value="Schlafen_AlbA_2_dom"/>
</dbReference>
<dbReference type="SUPFAM" id="SSF46785">
    <property type="entry name" value="Winged helix' DNA-binding domain"/>
    <property type="match status" value="1"/>
</dbReference>
<accession>A0A9D1JDU6</accession>
<name>A0A9D1JDU6_9FIRM</name>
<dbReference type="InterPro" id="IPR038461">
    <property type="entry name" value="Schlafen_AlbA_2_dom_sf"/>
</dbReference>
<dbReference type="PANTHER" id="PTHR30595:SF6">
    <property type="entry name" value="SCHLAFEN ALBA-2 DOMAIN-CONTAINING PROTEIN"/>
    <property type="match status" value="1"/>
</dbReference>
<gene>
    <name evidence="3" type="ORF">IAC96_09590</name>
</gene>
<dbReference type="InterPro" id="IPR038475">
    <property type="entry name" value="RecG_C_sf"/>
</dbReference>
<evidence type="ECO:0000256" key="1">
    <source>
        <dbReference type="SAM" id="Coils"/>
    </source>
</evidence>
<dbReference type="Proteomes" id="UP000824201">
    <property type="component" value="Unassembled WGS sequence"/>
</dbReference>
<dbReference type="InterPro" id="IPR036388">
    <property type="entry name" value="WH-like_DNA-bd_sf"/>
</dbReference>
<feature type="coiled-coil region" evidence="1">
    <location>
        <begin position="1"/>
        <end position="28"/>
    </location>
</feature>
<evidence type="ECO:0000259" key="2">
    <source>
        <dbReference type="Pfam" id="PF04326"/>
    </source>
</evidence>
<dbReference type="Pfam" id="PF04326">
    <property type="entry name" value="SLFN_AlbA_2"/>
    <property type="match status" value="1"/>
</dbReference>
<dbReference type="EMBL" id="DVHN01000123">
    <property type="protein sequence ID" value="HIR89190.1"/>
    <property type="molecule type" value="Genomic_DNA"/>
</dbReference>
<comment type="caution">
    <text evidence="3">The sequence shown here is derived from an EMBL/GenBank/DDBJ whole genome shotgun (WGS) entry which is preliminary data.</text>
</comment>
<reference evidence="3" key="1">
    <citation type="submission" date="2020-10" db="EMBL/GenBank/DDBJ databases">
        <authorList>
            <person name="Gilroy R."/>
        </authorList>
    </citation>
    <scope>NUCLEOTIDE SEQUENCE</scope>
    <source>
        <strain evidence="3">ChiW13-3771</strain>
    </source>
</reference>
<reference evidence="3" key="2">
    <citation type="journal article" date="2021" name="PeerJ">
        <title>Extensive microbial diversity within the chicken gut microbiome revealed by metagenomics and culture.</title>
        <authorList>
            <person name="Gilroy R."/>
            <person name="Ravi A."/>
            <person name="Getino M."/>
            <person name="Pursley I."/>
            <person name="Horton D.L."/>
            <person name="Alikhan N.F."/>
            <person name="Baker D."/>
            <person name="Gharbi K."/>
            <person name="Hall N."/>
            <person name="Watson M."/>
            <person name="Adriaenssens E.M."/>
            <person name="Foster-Nyarko E."/>
            <person name="Jarju S."/>
            <person name="Secka A."/>
            <person name="Antonio M."/>
            <person name="Oren A."/>
            <person name="Chaudhuri R.R."/>
            <person name="La Ragione R."/>
            <person name="Hildebrand F."/>
            <person name="Pallen M.J."/>
        </authorList>
    </citation>
    <scope>NUCLEOTIDE SEQUENCE</scope>
    <source>
        <strain evidence="3">ChiW13-3771</strain>
    </source>
</reference>